<dbReference type="AlphaFoldDB" id="Q98QY0"/>
<name>Q98QY0_MYCPU</name>
<dbReference type="RefSeq" id="WP_010925034.1">
    <property type="nucleotide sequence ID" value="NC_002771.1"/>
</dbReference>
<dbReference type="KEGG" id="mpu:MYPU_2300"/>
<reference evidence="1 2" key="1">
    <citation type="journal article" date="2001" name="Nucleic Acids Res.">
        <title>The complete genome sequence of the murine respiratory pathogen Mycoplasma pulmonis.</title>
        <authorList>
            <person name="Chambaud I."/>
            <person name="Heilig R."/>
            <person name="Ferris S."/>
            <person name="Barbe V."/>
            <person name="Samson D."/>
            <person name="Galisson F."/>
            <person name="Moszer I."/>
            <person name="Dybvig K."/>
            <person name="Wroblewski H."/>
            <person name="Viari A."/>
            <person name="Rocha E.P.C."/>
            <person name="Blanchard A."/>
        </authorList>
    </citation>
    <scope>NUCLEOTIDE SEQUENCE [LARGE SCALE GENOMIC DNA]</scope>
    <source>
        <strain evidence="1 2">UAB CTIP</strain>
    </source>
</reference>
<dbReference type="STRING" id="272635.gene:17576818"/>
<dbReference type="Proteomes" id="UP000000528">
    <property type="component" value="Chromosome"/>
</dbReference>
<accession>Q98QY0</accession>
<organism evidence="2">
    <name type="scientific">Mycoplasmopsis pulmonis (strain UAB CTIP)</name>
    <name type="common">Mycoplasma pulmonis</name>
    <dbReference type="NCBI Taxonomy" id="272635"/>
    <lineage>
        <taxon>Bacteria</taxon>
        <taxon>Bacillati</taxon>
        <taxon>Mycoplasmatota</taxon>
        <taxon>Mycoplasmoidales</taxon>
        <taxon>Metamycoplasmataceae</taxon>
        <taxon>Mycoplasmopsis</taxon>
    </lineage>
</organism>
<dbReference type="HOGENOM" id="CLU_890872_0_0_14"/>
<evidence type="ECO:0000313" key="1">
    <source>
        <dbReference type="EMBL" id="CAC13403.1"/>
    </source>
</evidence>
<gene>
    <name evidence="1" type="ordered locus">MYPU_2300</name>
</gene>
<proteinExistence type="predicted"/>
<protein>
    <submittedName>
        <fullName evidence="1">Uncharacterized protein</fullName>
    </submittedName>
</protein>
<keyword evidence="2" id="KW-1185">Reference proteome</keyword>
<dbReference type="PIR" id="F90540">
    <property type="entry name" value="F90540"/>
</dbReference>
<dbReference type="eggNOG" id="ENOG5031Z4D">
    <property type="taxonomic scope" value="Bacteria"/>
</dbReference>
<evidence type="ECO:0000313" key="2">
    <source>
        <dbReference type="Proteomes" id="UP000000528"/>
    </source>
</evidence>
<dbReference type="EMBL" id="AL445563">
    <property type="protein sequence ID" value="CAC13403.1"/>
    <property type="molecule type" value="Genomic_DNA"/>
</dbReference>
<dbReference type="BioCyc" id="MPUL272635:G1GT6-231-MONOMER"/>
<sequence>MNNKTNDQITTEQITTNEVLEKQATTEEQLRTSETQIIDTLYEEFDNIEDLNLEPKSHSSWEKLENSTNYEDLVMQTKEIATSVSLNETEMKKIEEDSLERRKKIELLEARYDDLNAKPLSGVDSYDNFNLVLNKSSWNYNEILKRNTQFKLIDLVLQVQLYLYSEDTPLLSVEKIQGVLKDFIDKVAEKIIDGHAVVLNSIIILDTVRFDQSSILPIAVANPKLMPPINVIEWDTFITGEENLVIIDTFIQMIENSLSRGHEVEFFENSLFVRNIEGITSLFINEEASRYFNSRITKKYSSAKKQSSSLIK</sequence>